<comment type="caution">
    <text evidence="2">The sequence shown here is derived from an EMBL/GenBank/DDBJ whole genome shotgun (WGS) entry which is preliminary data.</text>
</comment>
<keyword evidence="2" id="KW-0346">Stress response</keyword>
<evidence type="ECO:0000259" key="1">
    <source>
        <dbReference type="Pfam" id="PF13456"/>
    </source>
</evidence>
<dbReference type="GO" id="GO:0003676">
    <property type="term" value="F:nucleic acid binding"/>
    <property type="evidence" value="ECO:0007669"/>
    <property type="project" value="InterPro"/>
</dbReference>
<dbReference type="InterPro" id="IPR053151">
    <property type="entry name" value="RNase_H-like"/>
</dbReference>
<dbReference type="InterPro" id="IPR012337">
    <property type="entry name" value="RNaseH-like_sf"/>
</dbReference>
<sequence>MEDESAEASPRESHIAIGDGFVKVKRMGYTFIFGIHVPFWIYKKRNDPDGSSCGGVIRDSGGTWVAGFSKKLGRSNAFQAEVWGCVLGLRIAWELNLPKVILELDSTMAYQFVSGKWEKNHPLYGLASEIEDFFSKDWEVKLSLVYREGNRLADGLAKLGHTLDFDLHRFKDPPPSCVNIYVETIIRFPRFSLGPP</sequence>
<dbReference type="InterPro" id="IPR002156">
    <property type="entry name" value="RNaseH_domain"/>
</dbReference>
<dbReference type="PANTHER" id="PTHR47723:SF19">
    <property type="entry name" value="POLYNUCLEOTIDYL TRANSFERASE, RIBONUCLEASE H-LIKE SUPERFAMILY PROTEIN"/>
    <property type="match status" value="1"/>
</dbReference>
<feature type="domain" description="RNase H type-1" evidence="1">
    <location>
        <begin position="47"/>
        <end position="159"/>
    </location>
</feature>
<gene>
    <name evidence="2" type="ORF">G2W53_012037</name>
</gene>
<proteinExistence type="predicted"/>
<dbReference type="InterPro" id="IPR044730">
    <property type="entry name" value="RNase_H-like_dom_plant"/>
</dbReference>
<dbReference type="GO" id="GO:0004523">
    <property type="term" value="F:RNA-DNA hybrid ribonuclease activity"/>
    <property type="evidence" value="ECO:0007669"/>
    <property type="project" value="InterPro"/>
</dbReference>
<accession>A0A834TXE5</accession>
<protein>
    <submittedName>
        <fullName evidence="2">Heat shock 70 kDa protein-like</fullName>
    </submittedName>
</protein>
<dbReference type="Pfam" id="PF13456">
    <property type="entry name" value="RVT_3"/>
    <property type="match status" value="1"/>
</dbReference>
<reference evidence="2" key="1">
    <citation type="submission" date="2020-09" db="EMBL/GenBank/DDBJ databases">
        <title>Genome-Enabled Discovery of Anthraquinone Biosynthesis in Senna tora.</title>
        <authorList>
            <person name="Kang S.-H."/>
            <person name="Pandey R.P."/>
            <person name="Lee C.-M."/>
            <person name="Sim J.-S."/>
            <person name="Jeong J.-T."/>
            <person name="Choi B.-S."/>
            <person name="Jung M."/>
            <person name="Ginzburg D."/>
            <person name="Zhao K."/>
            <person name="Won S.Y."/>
            <person name="Oh T.-J."/>
            <person name="Yu Y."/>
            <person name="Kim N.-H."/>
            <person name="Lee O.R."/>
            <person name="Lee T.-H."/>
            <person name="Bashyal P."/>
            <person name="Kim T.-S."/>
            <person name="Lee W.-H."/>
            <person name="Kawkins C."/>
            <person name="Kim C.-K."/>
            <person name="Kim J.S."/>
            <person name="Ahn B.O."/>
            <person name="Rhee S.Y."/>
            <person name="Sohng J.K."/>
        </authorList>
    </citation>
    <scope>NUCLEOTIDE SEQUENCE</scope>
    <source>
        <tissue evidence="2">Leaf</tissue>
    </source>
</reference>
<keyword evidence="3" id="KW-1185">Reference proteome</keyword>
<dbReference type="Gene3D" id="3.30.420.10">
    <property type="entry name" value="Ribonuclease H-like superfamily/Ribonuclease H"/>
    <property type="match status" value="1"/>
</dbReference>
<dbReference type="SUPFAM" id="SSF53098">
    <property type="entry name" value="Ribonuclease H-like"/>
    <property type="match status" value="1"/>
</dbReference>
<evidence type="ECO:0000313" key="3">
    <source>
        <dbReference type="Proteomes" id="UP000634136"/>
    </source>
</evidence>
<dbReference type="CDD" id="cd06222">
    <property type="entry name" value="RNase_H_like"/>
    <property type="match status" value="1"/>
</dbReference>
<name>A0A834TXE5_9FABA</name>
<evidence type="ECO:0000313" key="2">
    <source>
        <dbReference type="EMBL" id="KAF7829704.1"/>
    </source>
</evidence>
<dbReference type="PANTHER" id="PTHR47723">
    <property type="entry name" value="OS05G0353850 PROTEIN"/>
    <property type="match status" value="1"/>
</dbReference>
<dbReference type="EMBL" id="JAAIUW010000005">
    <property type="protein sequence ID" value="KAF7829704.1"/>
    <property type="molecule type" value="Genomic_DNA"/>
</dbReference>
<dbReference type="Proteomes" id="UP000634136">
    <property type="component" value="Unassembled WGS sequence"/>
</dbReference>
<dbReference type="InterPro" id="IPR036397">
    <property type="entry name" value="RNaseH_sf"/>
</dbReference>
<dbReference type="AlphaFoldDB" id="A0A834TXE5"/>
<organism evidence="2 3">
    <name type="scientific">Senna tora</name>
    <dbReference type="NCBI Taxonomy" id="362788"/>
    <lineage>
        <taxon>Eukaryota</taxon>
        <taxon>Viridiplantae</taxon>
        <taxon>Streptophyta</taxon>
        <taxon>Embryophyta</taxon>
        <taxon>Tracheophyta</taxon>
        <taxon>Spermatophyta</taxon>
        <taxon>Magnoliopsida</taxon>
        <taxon>eudicotyledons</taxon>
        <taxon>Gunneridae</taxon>
        <taxon>Pentapetalae</taxon>
        <taxon>rosids</taxon>
        <taxon>fabids</taxon>
        <taxon>Fabales</taxon>
        <taxon>Fabaceae</taxon>
        <taxon>Caesalpinioideae</taxon>
        <taxon>Cassia clade</taxon>
        <taxon>Senna</taxon>
    </lineage>
</organism>
<dbReference type="OrthoDB" id="1391789at2759"/>